<evidence type="ECO:0000313" key="3">
    <source>
        <dbReference type="Proteomes" id="UP000199700"/>
    </source>
</evidence>
<evidence type="ECO:0000313" key="2">
    <source>
        <dbReference type="EMBL" id="SDS42249.1"/>
    </source>
</evidence>
<reference evidence="2" key="1">
    <citation type="submission" date="2016-10" db="EMBL/GenBank/DDBJ databases">
        <authorList>
            <person name="Varghese N."/>
            <person name="Submissions S."/>
        </authorList>
    </citation>
    <scope>NUCLEOTIDE SEQUENCE [LARGE SCALE GENOMIC DNA]</scope>
    <source>
        <strain evidence="2">DSM 22082</strain>
    </source>
</reference>
<dbReference type="Proteomes" id="UP000199700">
    <property type="component" value="Chromosome"/>
</dbReference>
<protein>
    <submittedName>
        <fullName evidence="2">Uncharacterized protein</fullName>
    </submittedName>
</protein>
<proteinExistence type="predicted"/>
<dbReference type="AlphaFoldDB" id="A0A1H1S4T5"/>
<feature type="region of interest" description="Disordered" evidence="1">
    <location>
        <begin position="40"/>
        <end position="67"/>
    </location>
</feature>
<dbReference type="EMBL" id="LT629739">
    <property type="protein sequence ID" value="SDS42249.1"/>
    <property type="molecule type" value="Genomic_DNA"/>
</dbReference>
<accession>A0A1H1S4T5</accession>
<feature type="compositionally biased region" description="Basic and acidic residues" evidence="1">
    <location>
        <begin position="46"/>
        <end position="62"/>
    </location>
</feature>
<organism evidence="2 3">
    <name type="scientific">Brevibacterium sandarakinum</name>
    <dbReference type="NCBI Taxonomy" id="629680"/>
    <lineage>
        <taxon>Bacteria</taxon>
        <taxon>Bacillati</taxon>
        <taxon>Actinomycetota</taxon>
        <taxon>Actinomycetes</taxon>
        <taxon>Micrococcales</taxon>
        <taxon>Brevibacteriaceae</taxon>
        <taxon>Brevibacterium</taxon>
    </lineage>
</organism>
<sequence length="95" mass="10083">MSTQTYITGVDLARVVSELTGKWCRTKPAKPCGLDAVDRPGCSRGIRQDGDTENNTTKRDLTRSTASPNKVGTAFTAVVSKAILGIYAVLIAPAK</sequence>
<evidence type="ECO:0000256" key="1">
    <source>
        <dbReference type="SAM" id="MobiDB-lite"/>
    </source>
</evidence>
<gene>
    <name evidence="2" type="ORF">SAMN04489751_1976</name>
</gene>
<name>A0A1H1S4T5_BRESA</name>
<keyword evidence="3" id="KW-1185">Reference proteome</keyword>